<dbReference type="InterPro" id="IPR040341">
    <property type="entry name" value="GPATCH3"/>
</dbReference>
<evidence type="ECO:0000256" key="1">
    <source>
        <dbReference type="SAM" id="MobiDB-lite"/>
    </source>
</evidence>
<feature type="domain" description="G-patch" evidence="2">
    <location>
        <begin position="296"/>
        <end position="344"/>
    </location>
</feature>
<dbReference type="PANTHER" id="PTHR14390">
    <property type="entry name" value="G PATCH DOMAIN CONTAINING PROTEIN 3"/>
    <property type="match status" value="1"/>
</dbReference>
<sequence length="401" mass="46892">MAATLLYAVVGNIPSRYHSSDLRNFFSRIIETDGFDCFHFRHRPEARETERNPEISLNCTQNNTQDWQETHGILKTKKKDPKLSDTCCCVIRLSESQYKNLMQMYNCRHWITEKGECMRNVCHIKKIKLNSKSQGDNIEPLYKTRLEQSQMSSNREEFYEEDLKNLAELHPPTVMPKDDADECEEWERHEALHDDPSNQERNEERLFEQEIELKWEKGGSGLVFYTDAQFWKQQEGDFDEQTADDWDVDMSGYYEPGSGDMDGRDLIRIRRDQRRRDGIEDEDNRIAGIGKFEKHTKGFGRKIMERHGWKDGEGLGSSASGISEALTNDGQNPRCKTGFGFQEPKRGRRTGIFHKKRQELQEWHGPIISTVYDDPSVTDPGDPLLRRNEPYQLKRRKIDIS</sequence>
<dbReference type="GO" id="GO:0045893">
    <property type="term" value="P:positive regulation of DNA-templated transcription"/>
    <property type="evidence" value="ECO:0007669"/>
    <property type="project" value="TreeGrafter"/>
</dbReference>
<evidence type="ECO:0000259" key="2">
    <source>
        <dbReference type="PROSITE" id="PS50174"/>
    </source>
</evidence>
<dbReference type="SMART" id="SM00443">
    <property type="entry name" value="G_patch"/>
    <property type="match status" value="1"/>
</dbReference>
<accession>A0A812DWU7</accession>
<dbReference type="GO" id="GO:0039536">
    <property type="term" value="P:negative regulation of RIG-I signaling pathway"/>
    <property type="evidence" value="ECO:0007669"/>
    <property type="project" value="InterPro"/>
</dbReference>
<comment type="caution">
    <text evidence="3">The sequence shown here is derived from an EMBL/GenBank/DDBJ whole genome shotgun (WGS) entry which is preliminary data.</text>
</comment>
<organism evidence="3 4">
    <name type="scientific">Acanthosepion pharaonis</name>
    <name type="common">Pharaoh cuttlefish</name>
    <name type="synonym">Sepia pharaonis</name>
    <dbReference type="NCBI Taxonomy" id="158019"/>
    <lineage>
        <taxon>Eukaryota</taxon>
        <taxon>Metazoa</taxon>
        <taxon>Spiralia</taxon>
        <taxon>Lophotrochozoa</taxon>
        <taxon>Mollusca</taxon>
        <taxon>Cephalopoda</taxon>
        <taxon>Coleoidea</taxon>
        <taxon>Decapodiformes</taxon>
        <taxon>Sepiida</taxon>
        <taxon>Sepiina</taxon>
        <taxon>Sepiidae</taxon>
        <taxon>Acanthosepion</taxon>
    </lineage>
</organism>
<dbReference type="EMBL" id="CAHIKZ030004589">
    <property type="protein sequence ID" value="CAE1312660.1"/>
    <property type="molecule type" value="Genomic_DNA"/>
</dbReference>
<dbReference type="GO" id="GO:0003676">
    <property type="term" value="F:nucleic acid binding"/>
    <property type="evidence" value="ECO:0007669"/>
    <property type="project" value="InterPro"/>
</dbReference>
<keyword evidence="4" id="KW-1185">Reference proteome</keyword>
<reference evidence="3" key="1">
    <citation type="submission" date="2021-01" db="EMBL/GenBank/DDBJ databases">
        <authorList>
            <person name="Li R."/>
            <person name="Bekaert M."/>
        </authorList>
    </citation>
    <scope>NUCLEOTIDE SEQUENCE</scope>
    <source>
        <strain evidence="3">Farmed</strain>
    </source>
</reference>
<name>A0A812DWU7_ACAPH</name>
<dbReference type="GO" id="GO:0032480">
    <property type="term" value="P:negative regulation of type I interferon production"/>
    <property type="evidence" value="ECO:0007669"/>
    <property type="project" value="InterPro"/>
</dbReference>
<gene>
    <name evidence="3" type="ORF">SPHA_63883</name>
</gene>
<dbReference type="PANTHER" id="PTHR14390:SF2">
    <property type="entry name" value="G PATCH DOMAIN-CONTAINING PROTEIN 3"/>
    <property type="match status" value="1"/>
</dbReference>
<evidence type="ECO:0000313" key="4">
    <source>
        <dbReference type="Proteomes" id="UP000597762"/>
    </source>
</evidence>
<dbReference type="Proteomes" id="UP000597762">
    <property type="component" value="Unassembled WGS sequence"/>
</dbReference>
<dbReference type="PROSITE" id="PS50174">
    <property type="entry name" value="G_PATCH"/>
    <property type="match status" value="1"/>
</dbReference>
<evidence type="ECO:0000313" key="3">
    <source>
        <dbReference type="EMBL" id="CAE1312660.1"/>
    </source>
</evidence>
<dbReference type="OrthoDB" id="5842926at2759"/>
<dbReference type="InterPro" id="IPR000467">
    <property type="entry name" value="G_patch_dom"/>
</dbReference>
<proteinExistence type="predicted"/>
<feature type="region of interest" description="Disordered" evidence="1">
    <location>
        <begin position="326"/>
        <end position="349"/>
    </location>
</feature>
<dbReference type="AlphaFoldDB" id="A0A812DWU7"/>
<protein>
    <submittedName>
        <fullName evidence="3">G patch domain-containing protein 3</fullName>
    </submittedName>
</protein>
<dbReference type="Pfam" id="PF01585">
    <property type="entry name" value="G-patch"/>
    <property type="match status" value="1"/>
</dbReference>